<dbReference type="AlphaFoldDB" id="A0A9D4L409"/>
<organism evidence="1 2">
    <name type="scientific">Dreissena polymorpha</name>
    <name type="common">Zebra mussel</name>
    <name type="synonym">Mytilus polymorpha</name>
    <dbReference type="NCBI Taxonomy" id="45954"/>
    <lineage>
        <taxon>Eukaryota</taxon>
        <taxon>Metazoa</taxon>
        <taxon>Spiralia</taxon>
        <taxon>Lophotrochozoa</taxon>
        <taxon>Mollusca</taxon>
        <taxon>Bivalvia</taxon>
        <taxon>Autobranchia</taxon>
        <taxon>Heteroconchia</taxon>
        <taxon>Euheterodonta</taxon>
        <taxon>Imparidentia</taxon>
        <taxon>Neoheterodontei</taxon>
        <taxon>Myida</taxon>
        <taxon>Dreissenoidea</taxon>
        <taxon>Dreissenidae</taxon>
        <taxon>Dreissena</taxon>
    </lineage>
</organism>
<gene>
    <name evidence="1" type="ORF">DPMN_094022</name>
</gene>
<sequence>MQLNFKDVQSGFIMHLNFEYVQSGFIMHLNFEYVQSGFMVYQTRAFFGPSGNSYKLQMLQNMRD</sequence>
<reference evidence="1" key="2">
    <citation type="submission" date="2020-11" db="EMBL/GenBank/DDBJ databases">
        <authorList>
            <person name="McCartney M.A."/>
            <person name="Auch B."/>
            <person name="Kono T."/>
            <person name="Mallez S."/>
            <person name="Becker A."/>
            <person name="Gohl D.M."/>
            <person name="Silverstein K.A.T."/>
            <person name="Koren S."/>
            <person name="Bechman K.B."/>
            <person name="Herman A."/>
            <person name="Abrahante J.E."/>
            <person name="Garbe J."/>
        </authorList>
    </citation>
    <scope>NUCLEOTIDE SEQUENCE</scope>
    <source>
        <strain evidence="1">Duluth1</strain>
        <tissue evidence="1">Whole animal</tissue>
    </source>
</reference>
<reference evidence="1" key="1">
    <citation type="journal article" date="2019" name="bioRxiv">
        <title>The Genome of the Zebra Mussel, Dreissena polymorpha: A Resource for Invasive Species Research.</title>
        <authorList>
            <person name="McCartney M.A."/>
            <person name="Auch B."/>
            <person name="Kono T."/>
            <person name="Mallez S."/>
            <person name="Zhang Y."/>
            <person name="Obille A."/>
            <person name="Becker A."/>
            <person name="Abrahante J.E."/>
            <person name="Garbe J."/>
            <person name="Badalamenti J.P."/>
            <person name="Herman A."/>
            <person name="Mangelson H."/>
            <person name="Liachko I."/>
            <person name="Sullivan S."/>
            <person name="Sone E.D."/>
            <person name="Koren S."/>
            <person name="Silverstein K.A.T."/>
            <person name="Beckman K.B."/>
            <person name="Gohl D.M."/>
        </authorList>
    </citation>
    <scope>NUCLEOTIDE SEQUENCE</scope>
    <source>
        <strain evidence="1">Duluth1</strain>
        <tissue evidence="1">Whole animal</tissue>
    </source>
</reference>
<dbReference type="Proteomes" id="UP000828390">
    <property type="component" value="Unassembled WGS sequence"/>
</dbReference>
<evidence type="ECO:0000313" key="1">
    <source>
        <dbReference type="EMBL" id="KAH3851540.1"/>
    </source>
</evidence>
<accession>A0A9D4L409</accession>
<evidence type="ECO:0000313" key="2">
    <source>
        <dbReference type="Proteomes" id="UP000828390"/>
    </source>
</evidence>
<protein>
    <submittedName>
        <fullName evidence="1">Uncharacterized protein</fullName>
    </submittedName>
</protein>
<comment type="caution">
    <text evidence="1">The sequence shown here is derived from an EMBL/GenBank/DDBJ whole genome shotgun (WGS) entry which is preliminary data.</text>
</comment>
<dbReference type="EMBL" id="JAIWYP010000003">
    <property type="protein sequence ID" value="KAH3851540.1"/>
    <property type="molecule type" value="Genomic_DNA"/>
</dbReference>
<keyword evidence="2" id="KW-1185">Reference proteome</keyword>
<name>A0A9D4L409_DREPO</name>
<proteinExistence type="predicted"/>